<protein>
    <recommendedName>
        <fullName evidence="2">DUF7888 domain-containing protein</fullName>
    </recommendedName>
</protein>
<comment type="caution">
    <text evidence="3">The sequence shown here is derived from an EMBL/GenBank/DDBJ whole genome shotgun (WGS) entry which is preliminary data.</text>
</comment>
<sequence>MRFTTVAIAALAVAVNASPVPLNTEGASNVQYGQAIGDAVEGAIAAVNGIKNWNKKREAFVKALTQSMWDHNPDPSEAVAAICYNDGYALRVPTGMLGLRSESVSSGPLHTSYDCFYMKGNNAFWSQGDGGSVNLWTVYNGNRCSFDHSTSDLTCN</sequence>
<dbReference type="InterPro" id="IPR057210">
    <property type="entry name" value="DUF7888"/>
</dbReference>
<dbReference type="Proteomes" id="UP001175001">
    <property type="component" value="Unassembled WGS sequence"/>
</dbReference>
<evidence type="ECO:0000259" key="2">
    <source>
        <dbReference type="Pfam" id="PF25411"/>
    </source>
</evidence>
<proteinExistence type="predicted"/>
<feature type="chain" id="PRO_5041412585" description="DUF7888 domain-containing protein" evidence="1">
    <location>
        <begin position="18"/>
        <end position="156"/>
    </location>
</feature>
<dbReference type="AlphaFoldDB" id="A0AA40CHV9"/>
<evidence type="ECO:0000256" key="1">
    <source>
        <dbReference type="SAM" id="SignalP"/>
    </source>
</evidence>
<dbReference type="EMBL" id="JAUJDW010000112">
    <property type="protein sequence ID" value="KAK0637834.1"/>
    <property type="molecule type" value="Genomic_DNA"/>
</dbReference>
<accession>A0AA40CHV9</accession>
<dbReference type="PANTHER" id="PTHR40845:SF1">
    <property type="match status" value="1"/>
</dbReference>
<feature type="domain" description="DUF7888" evidence="2">
    <location>
        <begin position="29"/>
        <end position="156"/>
    </location>
</feature>
<keyword evidence="4" id="KW-1185">Reference proteome</keyword>
<name>A0AA40CHV9_9PEZI</name>
<evidence type="ECO:0000313" key="3">
    <source>
        <dbReference type="EMBL" id="KAK0637834.1"/>
    </source>
</evidence>
<reference evidence="3" key="1">
    <citation type="submission" date="2023-06" db="EMBL/GenBank/DDBJ databases">
        <title>Multi-omics analyses reveal the molecular pathogenesis toolkit of Lasiodiplodia hormozganensis, a cross-kingdom pathogen.</title>
        <authorList>
            <person name="Felix C."/>
            <person name="Meneses R."/>
            <person name="Goncalves M.F.M."/>
            <person name="Tilleman L."/>
            <person name="Duarte A.S."/>
            <person name="Jorrin-Novo J.V."/>
            <person name="Van De Peer Y."/>
            <person name="Deforce D."/>
            <person name="Van Nieuwerburgh F."/>
            <person name="Esteves A.C."/>
            <person name="Alves A."/>
        </authorList>
    </citation>
    <scope>NUCLEOTIDE SEQUENCE</scope>
    <source>
        <strain evidence="3">CBS 339.90</strain>
    </source>
</reference>
<organism evidence="3 4">
    <name type="scientific">Lasiodiplodia hormozganensis</name>
    <dbReference type="NCBI Taxonomy" id="869390"/>
    <lineage>
        <taxon>Eukaryota</taxon>
        <taxon>Fungi</taxon>
        <taxon>Dikarya</taxon>
        <taxon>Ascomycota</taxon>
        <taxon>Pezizomycotina</taxon>
        <taxon>Dothideomycetes</taxon>
        <taxon>Dothideomycetes incertae sedis</taxon>
        <taxon>Botryosphaeriales</taxon>
        <taxon>Botryosphaeriaceae</taxon>
        <taxon>Lasiodiplodia</taxon>
    </lineage>
</organism>
<keyword evidence="1" id="KW-0732">Signal</keyword>
<dbReference type="PANTHER" id="PTHR40845">
    <property type="match status" value="1"/>
</dbReference>
<evidence type="ECO:0000313" key="4">
    <source>
        <dbReference type="Proteomes" id="UP001175001"/>
    </source>
</evidence>
<dbReference type="Pfam" id="PF25411">
    <property type="entry name" value="DUF7888"/>
    <property type="match status" value="1"/>
</dbReference>
<feature type="signal peptide" evidence="1">
    <location>
        <begin position="1"/>
        <end position="17"/>
    </location>
</feature>
<gene>
    <name evidence="3" type="ORF">DIS24_g10430</name>
</gene>